<name>A0A0A2V383_9BACI</name>
<sequence>MLSQGVTFLVELHLSSKSFLGEIPLQDLVDLFLSQEFPGLPYTQVKQRKHSLSFGLLLLGEKRGL</sequence>
<dbReference type="Proteomes" id="UP000030153">
    <property type="component" value="Unassembled WGS sequence"/>
</dbReference>
<accession>A0A0A2V383</accession>
<evidence type="ECO:0000313" key="1">
    <source>
        <dbReference type="EMBL" id="KGP93271.1"/>
    </source>
</evidence>
<proteinExistence type="predicted"/>
<evidence type="ECO:0000313" key="2">
    <source>
        <dbReference type="Proteomes" id="UP000030153"/>
    </source>
</evidence>
<dbReference type="AlphaFoldDB" id="A0A0A2V383"/>
<gene>
    <name evidence="1" type="ORF">N780_10730</name>
</gene>
<dbReference type="EMBL" id="AVBG01000001">
    <property type="protein sequence ID" value="KGP93271.1"/>
    <property type="molecule type" value="Genomic_DNA"/>
</dbReference>
<protein>
    <submittedName>
        <fullName evidence="1">Uncharacterized protein</fullName>
    </submittedName>
</protein>
<organism evidence="1 2">
    <name type="scientific">Pontibacillus chungwhensis BH030062</name>
    <dbReference type="NCBI Taxonomy" id="1385513"/>
    <lineage>
        <taxon>Bacteria</taxon>
        <taxon>Bacillati</taxon>
        <taxon>Bacillota</taxon>
        <taxon>Bacilli</taxon>
        <taxon>Bacillales</taxon>
        <taxon>Bacillaceae</taxon>
        <taxon>Pontibacillus</taxon>
    </lineage>
</organism>
<comment type="caution">
    <text evidence="1">The sequence shown here is derived from an EMBL/GenBank/DDBJ whole genome shotgun (WGS) entry which is preliminary data.</text>
</comment>
<reference evidence="1 2" key="1">
    <citation type="submission" date="2013-08" db="EMBL/GenBank/DDBJ databases">
        <title>Genome of Pontibacillus chungwhensis.</title>
        <authorList>
            <person name="Wang Q."/>
            <person name="Wang G."/>
        </authorList>
    </citation>
    <scope>NUCLEOTIDE SEQUENCE [LARGE SCALE GENOMIC DNA]</scope>
    <source>
        <strain evidence="1 2">BH030062</strain>
    </source>
</reference>
<keyword evidence="2" id="KW-1185">Reference proteome</keyword>